<dbReference type="SUPFAM" id="SSF54695">
    <property type="entry name" value="POZ domain"/>
    <property type="match status" value="1"/>
</dbReference>
<evidence type="ECO:0000256" key="12">
    <source>
        <dbReference type="ARBA" id="ARBA00023303"/>
    </source>
</evidence>
<dbReference type="PRINTS" id="PR00169">
    <property type="entry name" value="KCHANNEL"/>
</dbReference>
<evidence type="ECO:0000256" key="13">
    <source>
        <dbReference type="SAM" id="MobiDB-lite"/>
    </source>
</evidence>
<dbReference type="SMART" id="SM00225">
    <property type="entry name" value="BTB"/>
    <property type="match status" value="1"/>
</dbReference>
<feature type="compositionally biased region" description="Basic and acidic residues" evidence="13">
    <location>
        <begin position="576"/>
        <end position="586"/>
    </location>
</feature>
<dbReference type="AlphaFoldDB" id="A0ABD2PYZ8"/>
<accession>A0ABD2PYZ8</accession>
<keyword evidence="4 14" id="KW-0812">Transmembrane</keyword>
<keyword evidence="17" id="KW-1185">Reference proteome</keyword>
<dbReference type="Gene3D" id="1.20.120.350">
    <property type="entry name" value="Voltage-gated potassium channels. Chain C"/>
    <property type="match status" value="1"/>
</dbReference>
<feature type="region of interest" description="Disordered" evidence="13">
    <location>
        <begin position="658"/>
        <end position="694"/>
    </location>
</feature>
<evidence type="ECO:0000313" key="17">
    <source>
        <dbReference type="Proteomes" id="UP001626550"/>
    </source>
</evidence>
<protein>
    <submittedName>
        <fullName evidence="16">Potassium voltage-gated channel subfamily A member 3</fullName>
    </submittedName>
</protein>
<evidence type="ECO:0000259" key="15">
    <source>
        <dbReference type="SMART" id="SM00225"/>
    </source>
</evidence>
<dbReference type="InterPro" id="IPR003131">
    <property type="entry name" value="T1-type_BTB"/>
</dbReference>
<reference evidence="16 17" key="1">
    <citation type="submission" date="2024-11" db="EMBL/GenBank/DDBJ databases">
        <title>Adaptive evolution of stress response genes in parasites aligns with host niche diversity.</title>
        <authorList>
            <person name="Hahn C."/>
            <person name="Resl P."/>
        </authorList>
    </citation>
    <scope>NUCLEOTIDE SEQUENCE [LARGE SCALE GENOMIC DNA]</scope>
    <source>
        <strain evidence="16">EGGRZ-B1_66</strain>
        <tissue evidence="16">Body</tissue>
    </source>
</reference>
<dbReference type="GO" id="GO:0005267">
    <property type="term" value="F:potassium channel activity"/>
    <property type="evidence" value="ECO:0007669"/>
    <property type="project" value="UniProtKB-KW"/>
</dbReference>
<dbReference type="FunFam" id="3.30.710.10:FF:000053">
    <property type="entry name" value="potassium voltage-gated channel subfamily A member 4"/>
    <property type="match status" value="1"/>
</dbReference>
<dbReference type="EMBL" id="JBJKFK010002064">
    <property type="protein sequence ID" value="KAL3311696.1"/>
    <property type="molecule type" value="Genomic_DNA"/>
</dbReference>
<feature type="transmembrane region" description="Helical" evidence="14">
    <location>
        <begin position="441"/>
        <end position="462"/>
    </location>
</feature>
<evidence type="ECO:0000256" key="1">
    <source>
        <dbReference type="ARBA" id="ARBA00004141"/>
    </source>
</evidence>
<keyword evidence="2" id="KW-0813">Transport</keyword>
<feature type="compositionally biased region" description="Polar residues" evidence="13">
    <location>
        <begin position="587"/>
        <end position="596"/>
    </location>
</feature>
<feature type="compositionally biased region" description="Polar residues" evidence="13">
    <location>
        <begin position="679"/>
        <end position="694"/>
    </location>
</feature>
<comment type="subcellular location">
    <subcellularLocation>
        <location evidence="1">Membrane</location>
        <topology evidence="1">Multi-pass membrane protein</topology>
    </subcellularLocation>
</comment>
<evidence type="ECO:0000313" key="16">
    <source>
        <dbReference type="EMBL" id="KAL3311696.1"/>
    </source>
</evidence>
<dbReference type="PANTHER" id="PTHR11537">
    <property type="entry name" value="VOLTAGE-GATED POTASSIUM CHANNEL"/>
    <property type="match status" value="1"/>
</dbReference>
<evidence type="ECO:0000256" key="9">
    <source>
        <dbReference type="ARBA" id="ARBA00023065"/>
    </source>
</evidence>
<keyword evidence="7" id="KW-0630">Potassium</keyword>
<evidence type="ECO:0000256" key="14">
    <source>
        <dbReference type="SAM" id="Phobius"/>
    </source>
</evidence>
<dbReference type="Pfam" id="PF02214">
    <property type="entry name" value="BTB_2"/>
    <property type="match status" value="1"/>
</dbReference>
<feature type="compositionally biased region" description="Polar residues" evidence="13">
    <location>
        <begin position="604"/>
        <end position="614"/>
    </location>
</feature>
<evidence type="ECO:0000256" key="2">
    <source>
        <dbReference type="ARBA" id="ARBA00022448"/>
    </source>
</evidence>
<dbReference type="FunFam" id="1.20.120.350:FF:000028">
    <property type="entry name" value="Potassium voltage-gated channel subfamily a member"/>
    <property type="match status" value="1"/>
</dbReference>
<keyword evidence="10 14" id="KW-0472">Membrane</keyword>
<evidence type="ECO:0000256" key="5">
    <source>
        <dbReference type="ARBA" id="ARBA00022826"/>
    </source>
</evidence>
<keyword evidence="8 14" id="KW-1133">Transmembrane helix</keyword>
<evidence type="ECO:0000256" key="7">
    <source>
        <dbReference type="ARBA" id="ARBA00022958"/>
    </source>
</evidence>
<dbReference type="InterPro" id="IPR027359">
    <property type="entry name" value="Volt_channel_dom_sf"/>
</dbReference>
<dbReference type="Pfam" id="PF00520">
    <property type="entry name" value="Ion_trans"/>
    <property type="match status" value="1"/>
</dbReference>
<evidence type="ECO:0000256" key="10">
    <source>
        <dbReference type="ARBA" id="ARBA00023136"/>
    </source>
</evidence>
<keyword evidence="3" id="KW-0633">Potassium transport</keyword>
<comment type="caution">
    <text evidence="16">The sequence shown here is derived from an EMBL/GenBank/DDBJ whole genome shotgun (WGS) entry which is preliminary data.</text>
</comment>
<organism evidence="16 17">
    <name type="scientific">Cichlidogyrus casuarinus</name>
    <dbReference type="NCBI Taxonomy" id="1844966"/>
    <lineage>
        <taxon>Eukaryota</taxon>
        <taxon>Metazoa</taxon>
        <taxon>Spiralia</taxon>
        <taxon>Lophotrochozoa</taxon>
        <taxon>Platyhelminthes</taxon>
        <taxon>Monogenea</taxon>
        <taxon>Monopisthocotylea</taxon>
        <taxon>Dactylogyridea</taxon>
        <taxon>Ancyrocephalidae</taxon>
        <taxon>Cichlidogyrus</taxon>
    </lineage>
</organism>
<evidence type="ECO:0000256" key="4">
    <source>
        <dbReference type="ARBA" id="ARBA00022692"/>
    </source>
</evidence>
<keyword evidence="11" id="KW-0325">Glycoprotein</keyword>
<keyword evidence="12" id="KW-0407">Ion channel</keyword>
<keyword evidence="6" id="KW-0851">Voltage-gated channel</keyword>
<sequence length="694" mass="78574">MNPLAIHLRKVIKICKQQGLTTAPITFDLLCLATTVTEEPSIGQHVLLADSTLLFRFMATTTSENVHQTGLNPVVSSNCASTAAYLRNAKSFELPTLPSKPEPRVDTAVSANSLTFRGSYAPLTCTTVKADQQSDICDYHPREVKSSKLREKIIINVSGLRYETKLCTLERFPDTLLGNPQLRCKYYDSTRNEYFFDRNRPTFDAILHFYQSGGRLRRPVNVPIDVFSEEIKFYQLGEQAIERYREDEGFIKEEVRILPTQKFQKKIWLLFEYPESSNGARCVAITSIVVILLSITIFCIETLPYFRRYKLKSRDSDTDALPIIIPDDAAQLDTEFFYIETVCITWFTFELLVRFASSPNKLVFFRNIMNMIDIVSIIPYFITLGTQIGDDTLKTPNSQVMTLAILRVIRLVRVFRIFKLSRHSKGLQILGQTLKASVRELGLLCFFLFISVILFSSAVYFAEIDTRDTYFRSIPDAFWWALVTMTTVGYGDMRPVTFGGKIVGSLCAIAGVLTIALPVPVIVSNFNYFYHRETENEDKQTYIHLASSYEDLMADRESQQLVTAEDSSKTAADATLLKKCDRRKSSESASVEGNMSNKHEKSRSTSPTKRQAVTSYGGAQKHHHQEFQETMIQHDMQVQKYRDRHPSLSGQSSNSVFYASTTLKPSKPAGPGSRVRLDQGSSHSSLGYTSTNLH</sequence>
<evidence type="ECO:0000256" key="3">
    <source>
        <dbReference type="ARBA" id="ARBA00022538"/>
    </source>
</evidence>
<evidence type="ECO:0000256" key="8">
    <source>
        <dbReference type="ARBA" id="ARBA00022989"/>
    </source>
</evidence>
<feature type="domain" description="BTB" evidence="15">
    <location>
        <begin position="151"/>
        <end position="251"/>
    </location>
</feature>
<dbReference type="PRINTS" id="PR01491">
    <property type="entry name" value="KVCHANNEL"/>
</dbReference>
<dbReference type="InterPro" id="IPR005821">
    <property type="entry name" value="Ion_trans_dom"/>
</dbReference>
<dbReference type="InterPro" id="IPR011333">
    <property type="entry name" value="SKP1/BTB/POZ_sf"/>
</dbReference>
<dbReference type="Gene3D" id="1.10.287.70">
    <property type="match status" value="1"/>
</dbReference>
<evidence type="ECO:0000256" key="6">
    <source>
        <dbReference type="ARBA" id="ARBA00022882"/>
    </source>
</evidence>
<dbReference type="FunFam" id="1.10.287.70:FF:000002">
    <property type="entry name" value="Potassium voltage-gated channel subfamily a member"/>
    <property type="match status" value="1"/>
</dbReference>
<dbReference type="PRINTS" id="PR01496">
    <property type="entry name" value="SHAKERCHANEL"/>
</dbReference>
<gene>
    <name evidence="16" type="primary">KCNA3_3</name>
    <name evidence="16" type="ORF">Ciccas_009721</name>
</gene>
<feature type="transmembrane region" description="Helical" evidence="14">
    <location>
        <begin position="283"/>
        <end position="306"/>
    </location>
</feature>
<feature type="region of interest" description="Disordered" evidence="13">
    <location>
        <begin position="575"/>
        <end position="624"/>
    </location>
</feature>
<feature type="transmembrane region" description="Helical" evidence="14">
    <location>
        <begin position="502"/>
        <end position="523"/>
    </location>
</feature>
<keyword evidence="5" id="KW-0631">Potassium channel</keyword>
<dbReference type="SUPFAM" id="SSF81324">
    <property type="entry name" value="Voltage-gated potassium channels"/>
    <property type="match status" value="1"/>
</dbReference>
<dbReference type="Proteomes" id="UP001626550">
    <property type="component" value="Unassembled WGS sequence"/>
</dbReference>
<dbReference type="InterPro" id="IPR028325">
    <property type="entry name" value="VG_K_chnl"/>
</dbReference>
<dbReference type="PANTHER" id="PTHR11537:SF113">
    <property type="entry name" value="POTASSIUM VOLTAGE-GATED CHANNEL PROTEIN SHAKER"/>
    <property type="match status" value="1"/>
</dbReference>
<dbReference type="GO" id="GO:0034702">
    <property type="term" value="C:monoatomic ion channel complex"/>
    <property type="evidence" value="ECO:0007669"/>
    <property type="project" value="UniProtKB-KW"/>
</dbReference>
<proteinExistence type="predicted"/>
<keyword evidence="9" id="KW-0406">Ion transport</keyword>
<name>A0ABD2PYZ8_9PLAT</name>
<evidence type="ECO:0000256" key="11">
    <source>
        <dbReference type="ARBA" id="ARBA00023180"/>
    </source>
</evidence>
<dbReference type="InterPro" id="IPR003972">
    <property type="entry name" value="K_chnl_volt-dep_Kv1"/>
</dbReference>
<dbReference type="InterPro" id="IPR000210">
    <property type="entry name" value="BTB/POZ_dom"/>
</dbReference>
<feature type="transmembrane region" description="Helical" evidence="14">
    <location>
        <begin position="368"/>
        <end position="388"/>
    </location>
</feature>
<dbReference type="Gene3D" id="3.30.710.10">
    <property type="entry name" value="Potassium Channel Kv1.1, Chain A"/>
    <property type="match status" value="1"/>
</dbReference>
<dbReference type="InterPro" id="IPR003968">
    <property type="entry name" value="K_chnl_volt-dep_Kv"/>
</dbReference>